<dbReference type="EMBL" id="JAFBCY010000002">
    <property type="protein sequence ID" value="MBM7851288.1"/>
    <property type="molecule type" value="Genomic_DNA"/>
</dbReference>
<accession>A0A9W6IQ09</accession>
<reference evidence="1" key="3">
    <citation type="submission" date="2023-01" db="EMBL/GenBank/DDBJ databases">
        <authorList>
            <person name="Sun Q."/>
            <person name="Evtushenko L."/>
        </authorList>
    </citation>
    <scope>NUCLEOTIDE SEQUENCE</scope>
    <source>
        <strain evidence="1">VKM B-1606</strain>
    </source>
</reference>
<organism evidence="1 4">
    <name type="scientific">Methylopila capsulata</name>
    <dbReference type="NCBI Taxonomy" id="61654"/>
    <lineage>
        <taxon>Bacteria</taxon>
        <taxon>Pseudomonadati</taxon>
        <taxon>Pseudomonadota</taxon>
        <taxon>Alphaproteobacteria</taxon>
        <taxon>Hyphomicrobiales</taxon>
        <taxon>Methylopilaceae</taxon>
        <taxon>Methylopila</taxon>
    </lineage>
</organism>
<dbReference type="AlphaFoldDB" id="A0A9W6IQ09"/>
<reference evidence="2 3" key="2">
    <citation type="submission" date="2021-01" db="EMBL/GenBank/DDBJ databases">
        <title>Genomic Encyclopedia of Type Strains, Phase IV (KMG-IV): sequencing the most valuable type-strain genomes for metagenomic binning, comparative biology and taxonomic classification.</title>
        <authorList>
            <person name="Goeker M."/>
        </authorList>
    </citation>
    <scope>NUCLEOTIDE SEQUENCE [LARGE SCALE GENOMIC DNA]</scope>
    <source>
        <strain evidence="2 3">DSM 6130</strain>
    </source>
</reference>
<proteinExistence type="predicted"/>
<name>A0A9W6IQ09_9HYPH</name>
<reference evidence="1" key="1">
    <citation type="journal article" date="2014" name="Int. J. Syst. Evol. Microbiol.">
        <title>Complete genome sequence of Corynebacterium casei LMG S-19264T (=DSM 44701T), isolated from a smear-ripened cheese.</title>
        <authorList>
            <consortium name="US DOE Joint Genome Institute (JGI-PGF)"/>
            <person name="Walter F."/>
            <person name="Albersmeier A."/>
            <person name="Kalinowski J."/>
            <person name="Ruckert C."/>
        </authorList>
    </citation>
    <scope>NUCLEOTIDE SEQUENCE</scope>
    <source>
        <strain evidence="1">VKM B-1606</strain>
    </source>
</reference>
<sequence length="74" mass="8067">MASLADLVKWRDALVEARLSGVRELQDQNGESVRYGTDSELARAIAAADREIAAMGRRTSNAFTFKTSKGLDHA</sequence>
<gene>
    <name evidence="1" type="ORF">GCM10008170_03650</name>
    <name evidence="2" type="ORF">JOD31_001513</name>
</gene>
<dbReference type="RefSeq" id="WP_204949683.1">
    <property type="nucleotide sequence ID" value="NZ_BSFF01000001.1"/>
</dbReference>
<dbReference type="NCBIfam" id="NF047331">
    <property type="entry name" value="phage_HTJ"/>
    <property type="match status" value="1"/>
</dbReference>
<evidence type="ECO:0000313" key="4">
    <source>
        <dbReference type="Proteomes" id="UP001143400"/>
    </source>
</evidence>
<keyword evidence="3" id="KW-1185">Reference proteome</keyword>
<comment type="caution">
    <text evidence="1">The sequence shown here is derived from an EMBL/GenBank/DDBJ whole genome shotgun (WGS) entry which is preliminary data.</text>
</comment>
<dbReference type="Proteomes" id="UP000758856">
    <property type="component" value="Unassembled WGS sequence"/>
</dbReference>
<dbReference type="Proteomes" id="UP001143400">
    <property type="component" value="Unassembled WGS sequence"/>
</dbReference>
<evidence type="ECO:0000313" key="3">
    <source>
        <dbReference type="Proteomes" id="UP000758856"/>
    </source>
</evidence>
<evidence type="ECO:0000313" key="2">
    <source>
        <dbReference type="EMBL" id="MBM7851288.1"/>
    </source>
</evidence>
<protein>
    <submittedName>
        <fullName evidence="1">Uncharacterized protein</fullName>
    </submittedName>
</protein>
<evidence type="ECO:0000313" key="1">
    <source>
        <dbReference type="EMBL" id="GLK54346.1"/>
    </source>
</evidence>
<dbReference type="EMBL" id="BSFF01000001">
    <property type="protein sequence ID" value="GLK54346.1"/>
    <property type="molecule type" value="Genomic_DNA"/>
</dbReference>